<dbReference type="Gene3D" id="1.20.58.2190">
    <property type="match status" value="1"/>
</dbReference>
<dbReference type="SUPFAM" id="SSF143503">
    <property type="entry name" value="PUG domain-like"/>
    <property type="match status" value="1"/>
</dbReference>
<name>A0A6T5YLY1_9CHLO</name>
<proteinExistence type="predicted"/>
<evidence type="ECO:0000259" key="2">
    <source>
        <dbReference type="Pfam" id="PF09409"/>
    </source>
</evidence>
<dbReference type="EMBL" id="HBFO01000245">
    <property type="protein sequence ID" value="CAD8809064.1"/>
    <property type="molecule type" value="Transcribed_RNA"/>
</dbReference>
<feature type="domain" description="PUB" evidence="2">
    <location>
        <begin position="27"/>
        <end position="103"/>
    </location>
</feature>
<dbReference type="InterPro" id="IPR018997">
    <property type="entry name" value="PUB_domain"/>
</dbReference>
<gene>
    <name evidence="3" type="ORF">OMED0930_LOCUS157</name>
</gene>
<dbReference type="CDD" id="cd09212">
    <property type="entry name" value="PUB"/>
    <property type="match status" value="1"/>
</dbReference>
<feature type="region of interest" description="Disordered" evidence="1">
    <location>
        <begin position="143"/>
        <end position="184"/>
    </location>
</feature>
<accession>A0A6T5YLY1</accession>
<reference evidence="3" key="1">
    <citation type="submission" date="2021-01" db="EMBL/GenBank/DDBJ databases">
        <authorList>
            <person name="Corre E."/>
            <person name="Pelletier E."/>
            <person name="Niang G."/>
            <person name="Scheremetjew M."/>
            <person name="Finn R."/>
            <person name="Kale V."/>
            <person name="Holt S."/>
            <person name="Cochrane G."/>
            <person name="Meng A."/>
            <person name="Brown T."/>
            <person name="Cohen L."/>
        </authorList>
    </citation>
    <scope>NUCLEOTIDE SEQUENCE</scope>
    <source>
        <strain evidence="3">Clade-D-RCC1621</strain>
    </source>
</reference>
<sequence length="184" mass="19808">MGYAGYAPGHTVVEKTPIERALHRVSSEDAHDLLEKLTRNVARAPGDPKFRRLKASNATIAAKVFGNQEVLDCLLVLGWVREDVDGEDGLSLPSEVPGNMAHVRAIDAARIALRRRQEEDLRARIRARALDSDPERAALRAAYEADKAERKAAEPVTQGSVATQRGPGTMKTAKDVGASGSSGC</sequence>
<evidence type="ECO:0000256" key="1">
    <source>
        <dbReference type="SAM" id="MobiDB-lite"/>
    </source>
</evidence>
<protein>
    <recommendedName>
        <fullName evidence="2">PUB domain-containing protein</fullName>
    </recommendedName>
</protein>
<dbReference type="Pfam" id="PF09409">
    <property type="entry name" value="PUB"/>
    <property type="match status" value="1"/>
</dbReference>
<organism evidence="3">
    <name type="scientific">Ostreococcus mediterraneus</name>
    <dbReference type="NCBI Taxonomy" id="1486918"/>
    <lineage>
        <taxon>Eukaryota</taxon>
        <taxon>Viridiplantae</taxon>
        <taxon>Chlorophyta</taxon>
        <taxon>Mamiellophyceae</taxon>
        <taxon>Mamiellales</taxon>
        <taxon>Bathycoccaceae</taxon>
        <taxon>Ostreococcus</taxon>
    </lineage>
</organism>
<feature type="compositionally biased region" description="Basic and acidic residues" evidence="1">
    <location>
        <begin position="143"/>
        <end position="153"/>
    </location>
</feature>
<evidence type="ECO:0000313" key="3">
    <source>
        <dbReference type="EMBL" id="CAD8809064.1"/>
    </source>
</evidence>
<dbReference type="InterPro" id="IPR036339">
    <property type="entry name" value="PUB-like_dom_sf"/>
</dbReference>
<dbReference type="AlphaFoldDB" id="A0A6T5YLY1"/>